<evidence type="ECO:0000313" key="3">
    <source>
        <dbReference type="EMBL" id="MBB4763590.1"/>
    </source>
</evidence>
<evidence type="ECO:0008006" key="5">
    <source>
        <dbReference type="Google" id="ProtNLM"/>
    </source>
</evidence>
<dbReference type="InterPro" id="IPR025406">
    <property type="entry name" value="DUF4132"/>
</dbReference>
<protein>
    <recommendedName>
        <fullName evidence="5">DUF4132 domain-containing protein</fullName>
    </recommendedName>
</protein>
<dbReference type="RefSeq" id="WP_184994885.1">
    <property type="nucleotide sequence ID" value="NZ_BOMK01000020.1"/>
</dbReference>
<proteinExistence type="predicted"/>
<reference evidence="3 4" key="1">
    <citation type="submission" date="2020-08" db="EMBL/GenBank/DDBJ databases">
        <title>Sequencing the genomes of 1000 actinobacteria strains.</title>
        <authorList>
            <person name="Klenk H.-P."/>
        </authorList>
    </citation>
    <scope>NUCLEOTIDE SEQUENCE [LARGE SCALE GENOMIC DNA]</scope>
    <source>
        <strain evidence="3 4">DSM 43149</strain>
    </source>
</reference>
<evidence type="ECO:0000259" key="2">
    <source>
        <dbReference type="Pfam" id="PF24879"/>
    </source>
</evidence>
<dbReference type="AlphaFoldDB" id="A0A7W7HZH4"/>
<sequence length="780" mass="85839">MSDQQPVDAARALADRIIRGEPGHALIDQTGEVRRRALRLVHEFVVKEDSSYFGYFGRVLAIAEVLPTPWTRDDLVWALGLLLHEDPLTTISDAPFWVPALITTALDPADLDGLEDQLSAAFAALHDTDVGAADGLRRLAQLYGAALSRFNQGVPADLSIALRYAHGDAAGLPELLADAGVREVFRFAAELAKPAPAKAWLREADERLSAAPRAREAVSLLLGAYRSGADPVYDYVDALLRGLVWLQSRVPGDEATAVLCDVAATVATPVRRGGSGPVAPKAAAAVVEVLAQRPGDAVVGTLARLSLTVRSKSLLPRIRAALEQMGRERGWTPGEALELSVDDHGLDRDGRRVWSMGEGEEAVVAIDSGRARLRAYGKGVPLRAVPPAWKDAVAPARRLVTEINKTLSVERLRVEGLFSQDRVWDWATWRRRYLDHPITGVTARRLIWQASPDGATWTSGMPERAGDGWTLSGLGSPPGALWRVRLWHPALAGPAEVAGWRDRILAAESRQPVKQAFREVYRLTPAEEQTGTYSNRFAAHILHYRQANALMRERGWAANYLGAWSDGYHGEAKKEFGGGEWQAVFFHDWTESSTWDLPYCATDQVRFGRRDGRKWALTPLAEVPPLVFSEAMRDVDLFVGVTSIAADDDWQDHGEDRFGDYRRTTAFAGLTPTGEMRRDALARLLPRLAIGARCELEDRFLRVRGRLGAYRIHLGSANILMEPDDAYLCVVPDRAKARKVALPFDDDPVLSVILSKAIMLAADNKITDPTITVQLHRSRL</sequence>
<evidence type="ECO:0000259" key="1">
    <source>
        <dbReference type="Pfam" id="PF13569"/>
    </source>
</evidence>
<dbReference type="Pfam" id="PF13569">
    <property type="entry name" value="DUF4132"/>
    <property type="match status" value="1"/>
</dbReference>
<gene>
    <name evidence="3" type="ORF">BJ971_004146</name>
</gene>
<keyword evidence="4" id="KW-1185">Reference proteome</keyword>
<organism evidence="3 4">
    <name type="scientific">Actinoplanes digitatis</name>
    <dbReference type="NCBI Taxonomy" id="1868"/>
    <lineage>
        <taxon>Bacteria</taxon>
        <taxon>Bacillati</taxon>
        <taxon>Actinomycetota</taxon>
        <taxon>Actinomycetes</taxon>
        <taxon>Micromonosporales</taxon>
        <taxon>Micromonosporaceae</taxon>
        <taxon>Actinoplanes</taxon>
    </lineage>
</organism>
<feature type="domain" description="DUF4132" evidence="1">
    <location>
        <begin position="383"/>
        <end position="556"/>
    </location>
</feature>
<accession>A0A7W7HZH4</accession>
<name>A0A7W7HZH4_9ACTN</name>
<dbReference type="Pfam" id="PF24879">
    <property type="entry name" value="DUF7737"/>
    <property type="match status" value="1"/>
</dbReference>
<dbReference type="InterPro" id="IPR056639">
    <property type="entry name" value="DUF7737"/>
</dbReference>
<comment type="caution">
    <text evidence="3">The sequence shown here is derived from an EMBL/GenBank/DDBJ whole genome shotgun (WGS) entry which is preliminary data.</text>
</comment>
<dbReference type="EMBL" id="JACHNH010000001">
    <property type="protein sequence ID" value="MBB4763590.1"/>
    <property type="molecule type" value="Genomic_DNA"/>
</dbReference>
<feature type="domain" description="DUF7737" evidence="2">
    <location>
        <begin position="675"/>
        <end position="775"/>
    </location>
</feature>
<dbReference type="Proteomes" id="UP000578112">
    <property type="component" value="Unassembled WGS sequence"/>
</dbReference>
<evidence type="ECO:0000313" key="4">
    <source>
        <dbReference type="Proteomes" id="UP000578112"/>
    </source>
</evidence>